<dbReference type="InterPro" id="IPR016047">
    <property type="entry name" value="M23ase_b-sheet_dom"/>
</dbReference>
<dbReference type="PANTHER" id="PTHR21666">
    <property type="entry name" value="PEPTIDASE-RELATED"/>
    <property type="match status" value="1"/>
</dbReference>
<keyword evidence="1" id="KW-0732">Signal</keyword>
<sequence>MKFNGLKFIAISALMITLQSGTVFGQSSLLNTQKHHAVMQNDLISYNKVIPKIMNVVDSSLIADQLKNMEAEFPAADLYGDDWDNKWVKTFSANSIPDTFAIDVSDYCIPVPGYKTSDYGWRRYRMHKGVDLKLQTGDTVRAAFSGKVRKTAYEARGYGYYVVMRHPNGLETVYGHLSKILVKPNQIIKVGDPIALGGSTGLSTGPHLHFETRFLGMALNPNEIFDFVNKVPHTDTYVFTKKKQQTTSGTTASYRIKSGDTLSSIAAKHGTSVSRLCKLNGISAKKVLRVGTVLRVR</sequence>
<evidence type="ECO:0000256" key="1">
    <source>
        <dbReference type="SAM" id="SignalP"/>
    </source>
</evidence>
<dbReference type="InterPro" id="IPR018392">
    <property type="entry name" value="LysM"/>
</dbReference>
<evidence type="ECO:0000313" key="4">
    <source>
        <dbReference type="Proteomes" id="UP000823636"/>
    </source>
</evidence>
<dbReference type="Gene3D" id="3.10.350.10">
    <property type="entry name" value="LysM domain"/>
    <property type="match status" value="1"/>
</dbReference>
<dbReference type="SUPFAM" id="SSF54106">
    <property type="entry name" value="LysM domain"/>
    <property type="match status" value="1"/>
</dbReference>
<dbReference type="Pfam" id="PF01476">
    <property type="entry name" value="LysM"/>
    <property type="match status" value="1"/>
</dbReference>
<feature type="signal peptide" evidence="1">
    <location>
        <begin position="1"/>
        <end position="25"/>
    </location>
</feature>
<dbReference type="PANTHER" id="PTHR21666:SF270">
    <property type="entry name" value="MUREIN HYDROLASE ACTIVATOR ENVC"/>
    <property type="match status" value="1"/>
</dbReference>
<dbReference type="InterPro" id="IPR011055">
    <property type="entry name" value="Dup_hybrid_motif"/>
</dbReference>
<comment type="caution">
    <text evidence="3">The sequence shown here is derived from an EMBL/GenBank/DDBJ whole genome shotgun (WGS) entry which is preliminary data.</text>
</comment>
<name>A0A9D9E4J9_9BACT</name>
<dbReference type="Pfam" id="PF01551">
    <property type="entry name" value="Peptidase_M23"/>
    <property type="match status" value="1"/>
</dbReference>
<organism evidence="3 4">
    <name type="scientific">Candidatus Caccoplasma merdipullorum</name>
    <dbReference type="NCBI Taxonomy" id="2840718"/>
    <lineage>
        <taxon>Bacteria</taxon>
        <taxon>Pseudomonadati</taxon>
        <taxon>Bacteroidota</taxon>
        <taxon>Bacteroidia</taxon>
        <taxon>Bacteroidales</taxon>
        <taxon>Bacteroidaceae</taxon>
        <taxon>Bacteroidaceae incertae sedis</taxon>
        <taxon>Candidatus Caccoplasma</taxon>
    </lineage>
</organism>
<dbReference type="SMART" id="SM00257">
    <property type="entry name" value="LysM"/>
    <property type="match status" value="1"/>
</dbReference>
<dbReference type="CDD" id="cd12797">
    <property type="entry name" value="M23_peptidase"/>
    <property type="match status" value="1"/>
</dbReference>
<protein>
    <submittedName>
        <fullName evidence="3">Peptidoglycan DD-metalloendopeptidase family protein</fullName>
    </submittedName>
</protein>
<dbReference type="Proteomes" id="UP000823636">
    <property type="component" value="Unassembled WGS sequence"/>
</dbReference>
<feature type="domain" description="LysM" evidence="2">
    <location>
        <begin position="252"/>
        <end position="296"/>
    </location>
</feature>
<dbReference type="InterPro" id="IPR036779">
    <property type="entry name" value="LysM_dom_sf"/>
</dbReference>
<reference evidence="3" key="2">
    <citation type="journal article" date="2021" name="PeerJ">
        <title>Extensive microbial diversity within the chicken gut microbiome revealed by metagenomics and culture.</title>
        <authorList>
            <person name="Gilroy R."/>
            <person name="Ravi A."/>
            <person name="Getino M."/>
            <person name="Pursley I."/>
            <person name="Horton D.L."/>
            <person name="Alikhan N.F."/>
            <person name="Baker D."/>
            <person name="Gharbi K."/>
            <person name="Hall N."/>
            <person name="Watson M."/>
            <person name="Adriaenssens E.M."/>
            <person name="Foster-Nyarko E."/>
            <person name="Jarju S."/>
            <person name="Secka A."/>
            <person name="Antonio M."/>
            <person name="Oren A."/>
            <person name="Chaudhuri R.R."/>
            <person name="La Ragione R."/>
            <person name="Hildebrand F."/>
            <person name="Pallen M.J."/>
        </authorList>
    </citation>
    <scope>NUCLEOTIDE SEQUENCE</scope>
    <source>
        <strain evidence="3">G3-4614</strain>
    </source>
</reference>
<feature type="chain" id="PRO_5039645055" evidence="1">
    <location>
        <begin position="26"/>
        <end position="297"/>
    </location>
</feature>
<evidence type="ECO:0000259" key="2">
    <source>
        <dbReference type="PROSITE" id="PS51782"/>
    </source>
</evidence>
<dbReference type="Gene3D" id="2.70.70.10">
    <property type="entry name" value="Glucose Permease (Domain IIA)"/>
    <property type="match status" value="1"/>
</dbReference>
<dbReference type="InterPro" id="IPR050570">
    <property type="entry name" value="Cell_wall_metabolism_enzyme"/>
</dbReference>
<evidence type="ECO:0000313" key="3">
    <source>
        <dbReference type="EMBL" id="MBO8438612.1"/>
    </source>
</evidence>
<dbReference type="EMBL" id="JADIMW010000072">
    <property type="protein sequence ID" value="MBO8438612.1"/>
    <property type="molecule type" value="Genomic_DNA"/>
</dbReference>
<dbReference type="PROSITE" id="PS51782">
    <property type="entry name" value="LYSM"/>
    <property type="match status" value="1"/>
</dbReference>
<reference evidence="3" key="1">
    <citation type="submission" date="2020-10" db="EMBL/GenBank/DDBJ databases">
        <authorList>
            <person name="Gilroy R."/>
        </authorList>
    </citation>
    <scope>NUCLEOTIDE SEQUENCE</scope>
    <source>
        <strain evidence="3">G3-4614</strain>
    </source>
</reference>
<dbReference type="AlphaFoldDB" id="A0A9D9E4J9"/>
<proteinExistence type="predicted"/>
<accession>A0A9D9E4J9</accession>
<dbReference type="CDD" id="cd00118">
    <property type="entry name" value="LysM"/>
    <property type="match status" value="1"/>
</dbReference>
<gene>
    <name evidence="3" type="ORF">IAC54_06915</name>
</gene>
<dbReference type="GO" id="GO:0004222">
    <property type="term" value="F:metalloendopeptidase activity"/>
    <property type="evidence" value="ECO:0007669"/>
    <property type="project" value="TreeGrafter"/>
</dbReference>
<dbReference type="SUPFAM" id="SSF51261">
    <property type="entry name" value="Duplicated hybrid motif"/>
    <property type="match status" value="1"/>
</dbReference>